<evidence type="ECO:0000313" key="9">
    <source>
        <dbReference type="Proteomes" id="UP000294489"/>
    </source>
</evidence>
<evidence type="ECO:0000313" key="7">
    <source>
        <dbReference type="EMBL" id="TDX28393.1"/>
    </source>
</evidence>
<protein>
    <submittedName>
        <fullName evidence="6 7">LysR family transcriptional regulator</fullName>
    </submittedName>
</protein>
<evidence type="ECO:0000256" key="1">
    <source>
        <dbReference type="ARBA" id="ARBA00009437"/>
    </source>
</evidence>
<proteinExistence type="inferred from homology"/>
<keyword evidence="4" id="KW-0804">Transcription</keyword>
<dbReference type="PROSITE" id="PS50931">
    <property type="entry name" value="HTH_LYSR"/>
    <property type="match status" value="1"/>
</dbReference>
<sequence>MNRNDLRRVDFHLLVVFETLMHERSVTHAAEKLFLGQPAISAALSRLRHLFNDPLFVRAGRTMEPTSRALEIYRHLHPALDSITQALSTTQAFDPFTSYSTFRIGLSDDVEFSLFPRLLRQLRYTAPNVTLVIRRANYLAMPDLLHSSDISLGVCCMRDLPADIRCKELRHAYPKVLRADTAPEPLSLETYCSRPHALVSFAGDLSGCIDTHLAKMGCKRKVILAVSDFSCLGALLSGTDIIATVPDYLAAALQTRDKLRAEDVPFDVPAFTLSLAWRSAQDNDPAEFWLRALVQSHFGNSVPPIVA</sequence>
<organism evidence="6 8">
    <name type="scientific">Modicisalibacter xianhensis</name>
    <dbReference type="NCBI Taxonomy" id="442341"/>
    <lineage>
        <taxon>Bacteria</taxon>
        <taxon>Pseudomonadati</taxon>
        <taxon>Pseudomonadota</taxon>
        <taxon>Gammaproteobacteria</taxon>
        <taxon>Oceanospirillales</taxon>
        <taxon>Halomonadaceae</taxon>
        <taxon>Modicisalibacter</taxon>
    </lineage>
</organism>
<dbReference type="GO" id="GO:0003700">
    <property type="term" value="F:DNA-binding transcription factor activity"/>
    <property type="evidence" value="ECO:0007669"/>
    <property type="project" value="InterPro"/>
</dbReference>
<evidence type="ECO:0000313" key="8">
    <source>
        <dbReference type="Proteomes" id="UP000199040"/>
    </source>
</evidence>
<dbReference type="Gene3D" id="1.10.10.10">
    <property type="entry name" value="Winged helix-like DNA-binding domain superfamily/Winged helix DNA-binding domain"/>
    <property type="match status" value="1"/>
</dbReference>
<dbReference type="STRING" id="442341.SAMN04487959_103208"/>
<dbReference type="PANTHER" id="PTHR30118:SF15">
    <property type="entry name" value="TRANSCRIPTIONAL REGULATORY PROTEIN"/>
    <property type="match status" value="1"/>
</dbReference>
<dbReference type="InterPro" id="IPR000847">
    <property type="entry name" value="LysR_HTH_N"/>
</dbReference>
<dbReference type="Pfam" id="PF00126">
    <property type="entry name" value="HTH_1"/>
    <property type="match status" value="1"/>
</dbReference>
<dbReference type="RefSeq" id="WP_092844136.1">
    <property type="nucleotide sequence ID" value="NZ_FOPY01000003.1"/>
</dbReference>
<dbReference type="CDD" id="cd08464">
    <property type="entry name" value="PBP2_DntR_like_2"/>
    <property type="match status" value="1"/>
</dbReference>
<keyword evidence="2" id="KW-0805">Transcription regulation</keyword>
<dbReference type="EMBL" id="FOPY01000003">
    <property type="protein sequence ID" value="SFH38676.1"/>
    <property type="molecule type" value="Genomic_DNA"/>
</dbReference>
<dbReference type="InterPro" id="IPR050389">
    <property type="entry name" value="LysR-type_TF"/>
</dbReference>
<dbReference type="Pfam" id="PF03466">
    <property type="entry name" value="LysR_substrate"/>
    <property type="match status" value="1"/>
</dbReference>
<dbReference type="InterPro" id="IPR036390">
    <property type="entry name" value="WH_DNA-bd_sf"/>
</dbReference>
<dbReference type="OrthoDB" id="8839911at2"/>
<evidence type="ECO:0000256" key="3">
    <source>
        <dbReference type="ARBA" id="ARBA00023125"/>
    </source>
</evidence>
<dbReference type="EMBL" id="SOEC01000010">
    <property type="protein sequence ID" value="TDX28393.1"/>
    <property type="molecule type" value="Genomic_DNA"/>
</dbReference>
<dbReference type="InterPro" id="IPR005119">
    <property type="entry name" value="LysR_subst-bd"/>
</dbReference>
<evidence type="ECO:0000256" key="2">
    <source>
        <dbReference type="ARBA" id="ARBA00023015"/>
    </source>
</evidence>
<dbReference type="Proteomes" id="UP000199040">
    <property type="component" value="Unassembled WGS sequence"/>
</dbReference>
<dbReference type="Gene3D" id="3.40.190.10">
    <property type="entry name" value="Periplasmic binding protein-like II"/>
    <property type="match status" value="2"/>
</dbReference>
<evidence type="ECO:0000259" key="5">
    <source>
        <dbReference type="PROSITE" id="PS50931"/>
    </source>
</evidence>
<comment type="similarity">
    <text evidence="1">Belongs to the LysR transcriptional regulatory family.</text>
</comment>
<dbReference type="Proteomes" id="UP000294489">
    <property type="component" value="Unassembled WGS sequence"/>
</dbReference>
<feature type="domain" description="HTH lysR-type" evidence="5">
    <location>
        <begin position="9"/>
        <end position="66"/>
    </location>
</feature>
<name>A0A1I2ZM45_9GAMM</name>
<dbReference type="AlphaFoldDB" id="A0A1I2ZM45"/>
<dbReference type="PANTHER" id="PTHR30118">
    <property type="entry name" value="HTH-TYPE TRANSCRIPTIONAL REGULATOR LEUO-RELATED"/>
    <property type="match status" value="1"/>
</dbReference>
<accession>A0A1I2ZM45</accession>
<keyword evidence="3" id="KW-0238">DNA-binding</keyword>
<evidence type="ECO:0000313" key="6">
    <source>
        <dbReference type="EMBL" id="SFH38676.1"/>
    </source>
</evidence>
<keyword evidence="8" id="KW-1185">Reference proteome</keyword>
<gene>
    <name evidence="7" type="ORF">DFO67_11093</name>
    <name evidence="6" type="ORF">SAMN04487959_103208</name>
</gene>
<dbReference type="SUPFAM" id="SSF53850">
    <property type="entry name" value="Periplasmic binding protein-like II"/>
    <property type="match status" value="1"/>
</dbReference>
<dbReference type="PRINTS" id="PR00039">
    <property type="entry name" value="HTHLYSR"/>
</dbReference>
<evidence type="ECO:0000256" key="4">
    <source>
        <dbReference type="ARBA" id="ARBA00023163"/>
    </source>
</evidence>
<dbReference type="InterPro" id="IPR036388">
    <property type="entry name" value="WH-like_DNA-bd_sf"/>
</dbReference>
<reference evidence="6 8" key="1">
    <citation type="submission" date="2016-10" db="EMBL/GenBank/DDBJ databases">
        <authorList>
            <person name="de Groot N.N."/>
        </authorList>
    </citation>
    <scope>NUCLEOTIDE SEQUENCE [LARGE SCALE GENOMIC DNA]</scope>
    <source>
        <strain evidence="6 8">CGMCC 1.6848</strain>
    </source>
</reference>
<dbReference type="SUPFAM" id="SSF46785">
    <property type="entry name" value="Winged helix' DNA-binding domain"/>
    <property type="match status" value="1"/>
</dbReference>
<reference evidence="7 9" key="2">
    <citation type="submission" date="2019-03" db="EMBL/GenBank/DDBJ databases">
        <title>Freshwater and sediment microbial communities from various areas in North America, analyzing microbe dynamics in response to fracking.</title>
        <authorList>
            <person name="Lamendella R."/>
        </authorList>
    </citation>
    <scope>NUCLEOTIDE SEQUENCE [LARGE SCALE GENOMIC DNA]</scope>
    <source>
        <strain evidence="7 9">6_TX</strain>
    </source>
</reference>
<dbReference type="GO" id="GO:0003677">
    <property type="term" value="F:DNA binding"/>
    <property type="evidence" value="ECO:0007669"/>
    <property type="project" value="UniProtKB-KW"/>
</dbReference>